<name>A0A0D3K4M8_EMIH1</name>
<dbReference type="PANTHER" id="PTHR33741:SF1">
    <property type="entry name" value="HPP FAMILY PROTEIN, EXPRESSED"/>
    <property type="match status" value="1"/>
</dbReference>
<keyword evidence="4" id="KW-1185">Reference proteome</keyword>
<dbReference type="RefSeq" id="XP_005783142.1">
    <property type="nucleotide sequence ID" value="XM_005783085.1"/>
</dbReference>
<dbReference type="KEGG" id="ehx:EMIHUDRAFT_423930"/>
<evidence type="ECO:0000256" key="1">
    <source>
        <dbReference type="SAM" id="Phobius"/>
    </source>
</evidence>
<dbReference type="PaxDb" id="2903-EOD30713"/>
<feature type="domain" description="HPP transmembrane region" evidence="2">
    <location>
        <begin position="3"/>
        <end position="144"/>
    </location>
</feature>
<reference evidence="3" key="2">
    <citation type="submission" date="2024-10" db="UniProtKB">
        <authorList>
            <consortium name="EnsemblProtists"/>
        </authorList>
    </citation>
    <scope>IDENTIFICATION</scope>
</reference>
<evidence type="ECO:0000313" key="3">
    <source>
        <dbReference type="EnsemblProtists" id="EOD30713"/>
    </source>
</evidence>
<protein>
    <recommendedName>
        <fullName evidence="2">HPP transmembrane region domain-containing protein</fullName>
    </recommendedName>
</protein>
<accession>A0A0D3K4M8</accession>
<feature type="transmembrane region" description="Helical" evidence="1">
    <location>
        <begin position="127"/>
        <end position="149"/>
    </location>
</feature>
<keyword evidence="1" id="KW-1133">Transmembrane helix</keyword>
<reference evidence="4" key="1">
    <citation type="journal article" date="2013" name="Nature">
        <title>Pan genome of the phytoplankton Emiliania underpins its global distribution.</title>
        <authorList>
            <person name="Read B.A."/>
            <person name="Kegel J."/>
            <person name="Klute M.J."/>
            <person name="Kuo A."/>
            <person name="Lefebvre S.C."/>
            <person name="Maumus F."/>
            <person name="Mayer C."/>
            <person name="Miller J."/>
            <person name="Monier A."/>
            <person name="Salamov A."/>
            <person name="Young J."/>
            <person name="Aguilar M."/>
            <person name="Claverie J.M."/>
            <person name="Frickenhaus S."/>
            <person name="Gonzalez K."/>
            <person name="Herman E.K."/>
            <person name="Lin Y.C."/>
            <person name="Napier J."/>
            <person name="Ogata H."/>
            <person name="Sarno A.F."/>
            <person name="Shmutz J."/>
            <person name="Schroeder D."/>
            <person name="de Vargas C."/>
            <person name="Verret F."/>
            <person name="von Dassow P."/>
            <person name="Valentin K."/>
            <person name="Van de Peer Y."/>
            <person name="Wheeler G."/>
            <person name="Dacks J.B."/>
            <person name="Delwiche C.F."/>
            <person name="Dyhrman S.T."/>
            <person name="Glockner G."/>
            <person name="John U."/>
            <person name="Richards T."/>
            <person name="Worden A.Z."/>
            <person name="Zhang X."/>
            <person name="Grigoriev I.V."/>
            <person name="Allen A.E."/>
            <person name="Bidle K."/>
            <person name="Borodovsky M."/>
            <person name="Bowler C."/>
            <person name="Brownlee C."/>
            <person name="Cock J.M."/>
            <person name="Elias M."/>
            <person name="Gladyshev V.N."/>
            <person name="Groth M."/>
            <person name="Guda C."/>
            <person name="Hadaegh A."/>
            <person name="Iglesias-Rodriguez M.D."/>
            <person name="Jenkins J."/>
            <person name="Jones B.M."/>
            <person name="Lawson T."/>
            <person name="Leese F."/>
            <person name="Lindquist E."/>
            <person name="Lobanov A."/>
            <person name="Lomsadze A."/>
            <person name="Malik S.B."/>
            <person name="Marsh M.E."/>
            <person name="Mackinder L."/>
            <person name="Mock T."/>
            <person name="Mueller-Roeber B."/>
            <person name="Pagarete A."/>
            <person name="Parker M."/>
            <person name="Probert I."/>
            <person name="Quesneville H."/>
            <person name="Raines C."/>
            <person name="Rensing S.A."/>
            <person name="Riano-Pachon D.M."/>
            <person name="Richier S."/>
            <person name="Rokitta S."/>
            <person name="Shiraiwa Y."/>
            <person name="Soanes D.M."/>
            <person name="van der Giezen M."/>
            <person name="Wahlund T.M."/>
            <person name="Williams B."/>
            <person name="Wilson W."/>
            <person name="Wolfe G."/>
            <person name="Wurch L.L."/>
        </authorList>
    </citation>
    <scope>NUCLEOTIDE SEQUENCE</scope>
</reference>
<dbReference type="EnsemblProtists" id="EOD30713">
    <property type="protein sequence ID" value="EOD30713"/>
    <property type="gene ID" value="EMIHUDRAFT_423930"/>
</dbReference>
<dbReference type="InterPro" id="IPR058581">
    <property type="entry name" value="TM_HPP"/>
</dbReference>
<feature type="transmembrane region" description="Helical" evidence="1">
    <location>
        <begin position="89"/>
        <end position="115"/>
    </location>
</feature>
<keyword evidence="1" id="KW-0472">Membrane</keyword>
<dbReference type="PANTHER" id="PTHR33741">
    <property type="entry name" value="TRANSMEMBRANE PROTEIN DDB_G0269096-RELATED"/>
    <property type="match status" value="1"/>
</dbReference>
<dbReference type="Proteomes" id="UP000013827">
    <property type="component" value="Unassembled WGS sequence"/>
</dbReference>
<feature type="transmembrane region" description="Helical" evidence="1">
    <location>
        <begin position="30"/>
        <end position="49"/>
    </location>
</feature>
<dbReference type="GeneID" id="17275987"/>
<dbReference type="Pfam" id="PF04982">
    <property type="entry name" value="TM_HPP"/>
    <property type="match status" value="1"/>
</dbReference>
<keyword evidence="1" id="KW-0812">Transmembrane</keyword>
<evidence type="ECO:0000259" key="2">
    <source>
        <dbReference type="Pfam" id="PF04982"/>
    </source>
</evidence>
<dbReference type="AlphaFoldDB" id="A0A0D3K4M8"/>
<dbReference type="HOGENOM" id="CLU_040397_3_0_1"/>
<feature type="transmembrane region" description="Helical" evidence="1">
    <location>
        <begin position="56"/>
        <end position="77"/>
    </location>
</feature>
<evidence type="ECO:0000313" key="4">
    <source>
        <dbReference type="Proteomes" id="UP000013827"/>
    </source>
</evidence>
<sequence length="158" mass="15613">MSAAIQSAIGAAVGFAALEALDTVVKPLGYGSSMCPPLGATAVLLFCLAKAPASSPFAVLGGYIVSSLVALAVVTFLPPDFWFLAKGLAVSGAIGGMALTGTVHPPGGAYAFLFVAQKLPAQAIPPVLLGAVALIVAQKVVQAVVAATVGPEPKAKTK</sequence>
<proteinExistence type="predicted"/>
<dbReference type="InterPro" id="IPR007065">
    <property type="entry name" value="HPP"/>
</dbReference>
<organism evidence="3 4">
    <name type="scientific">Emiliania huxleyi (strain CCMP1516)</name>
    <dbReference type="NCBI Taxonomy" id="280463"/>
    <lineage>
        <taxon>Eukaryota</taxon>
        <taxon>Haptista</taxon>
        <taxon>Haptophyta</taxon>
        <taxon>Prymnesiophyceae</taxon>
        <taxon>Isochrysidales</taxon>
        <taxon>Noelaerhabdaceae</taxon>
        <taxon>Emiliania</taxon>
    </lineage>
</organism>